<evidence type="ECO:0000313" key="3">
    <source>
        <dbReference type="EMBL" id="GGE59983.1"/>
    </source>
</evidence>
<accession>A0A917AL38</accession>
<reference evidence="3" key="2">
    <citation type="submission" date="2020-09" db="EMBL/GenBank/DDBJ databases">
        <authorList>
            <person name="Sun Q."/>
            <person name="Zhou Y."/>
        </authorList>
    </citation>
    <scope>NUCLEOTIDE SEQUENCE</scope>
    <source>
        <strain evidence="3">CGMCC 1.16012</strain>
    </source>
</reference>
<evidence type="ECO:0000313" key="4">
    <source>
        <dbReference type="Proteomes" id="UP000606730"/>
    </source>
</evidence>
<reference evidence="3" key="1">
    <citation type="journal article" date="2014" name="Int. J. Syst. Evol. Microbiol.">
        <title>Complete genome sequence of Corynebacterium casei LMG S-19264T (=DSM 44701T), isolated from a smear-ripened cheese.</title>
        <authorList>
            <consortium name="US DOE Joint Genome Institute (JGI-PGF)"/>
            <person name="Walter F."/>
            <person name="Albersmeier A."/>
            <person name="Kalinowski J."/>
            <person name="Ruckert C."/>
        </authorList>
    </citation>
    <scope>NUCLEOTIDE SEQUENCE</scope>
    <source>
        <strain evidence="3">CGMCC 1.16012</strain>
    </source>
</reference>
<dbReference type="Gene3D" id="1.10.150.690">
    <property type="entry name" value="DUF2063"/>
    <property type="match status" value="1"/>
</dbReference>
<sequence length="252" mass="26982">MSVGQTDFTTALLDPQQAVPSGLTNPDGTPATKRFDVYRNNVVSSLLEALRTGFPVLRKLLGDEFFDAMGGLYVRSYPPTSPLMMHFGAEMPAFLAGFPPVGHLPYLPDIARLELALRSSYHAADATPADPSAMATMTPDRLMTLRLSLAPSLRVVTSDHPIVAIWRANMDLKAPKPVVKPEDALITRPEFDPRVDLLPAGGALFIAALQAGETLGEAITAAEAAAPEFDLTANLQLLLQTSAIVHISEGPQ</sequence>
<name>A0A917AL38_9RHOB</name>
<proteinExistence type="predicted"/>
<dbReference type="OrthoDB" id="4146344at2"/>
<dbReference type="EMBL" id="BMKN01000003">
    <property type="protein sequence ID" value="GGE59983.1"/>
    <property type="molecule type" value="Genomic_DNA"/>
</dbReference>
<dbReference type="RefSeq" id="WP_095595547.1">
    <property type="nucleotide sequence ID" value="NZ_BMKN01000003.1"/>
</dbReference>
<protein>
    <submittedName>
        <fullName evidence="3">DUF2063 domain-containing protein</fullName>
    </submittedName>
</protein>
<feature type="compositionally biased region" description="Polar residues" evidence="1">
    <location>
        <begin position="18"/>
        <end position="27"/>
    </location>
</feature>
<dbReference type="Proteomes" id="UP000606730">
    <property type="component" value="Unassembled WGS sequence"/>
</dbReference>
<dbReference type="Pfam" id="PF09836">
    <property type="entry name" value="DUF2063"/>
    <property type="match status" value="1"/>
</dbReference>
<comment type="caution">
    <text evidence="3">The sequence shown here is derived from an EMBL/GenBank/DDBJ whole genome shotgun (WGS) entry which is preliminary data.</text>
</comment>
<feature type="region of interest" description="Disordered" evidence="1">
    <location>
        <begin position="1"/>
        <end position="30"/>
    </location>
</feature>
<dbReference type="AlphaFoldDB" id="A0A917AL38"/>
<feature type="domain" description="Putative DNA-binding" evidence="2">
    <location>
        <begin position="5"/>
        <end position="95"/>
    </location>
</feature>
<organism evidence="3 4">
    <name type="scientific">Actibacterium pelagium</name>
    <dbReference type="NCBI Taxonomy" id="2029103"/>
    <lineage>
        <taxon>Bacteria</taxon>
        <taxon>Pseudomonadati</taxon>
        <taxon>Pseudomonadota</taxon>
        <taxon>Alphaproteobacteria</taxon>
        <taxon>Rhodobacterales</taxon>
        <taxon>Roseobacteraceae</taxon>
        <taxon>Actibacterium</taxon>
    </lineage>
</organism>
<dbReference type="InterPro" id="IPR018640">
    <property type="entry name" value="DUF2063"/>
</dbReference>
<evidence type="ECO:0000256" key="1">
    <source>
        <dbReference type="SAM" id="MobiDB-lite"/>
    </source>
</evidence>
<keyword evidence="4" id="KW-1185">Reference proteome</keyword>
<gene>
    <name evidence="3" type="ORF">GCM10011517_29480</name>
</gene>
<dbReference type="InterPro" id="IPR044922">
    <property type="entry name" value="DUF2063_N_sf"/>
</dbReference>
<evidence type="ECO:0000259" key="2">
    <source>
        <dbReference type="Pfam" id="PF09836"/>
    </source>
</evidence>